<organism evidence="11 12">
    <name type="scientific">Porites evermanni</name>
    <dbReference type="NCBI Taxonomy" id="104178"/>
    <lineage>
        <taxon>Eukaryota</taxon>
        <taxon>Metazoa</taxon>
        <taxon>Cnidaria</taxon>
        <taxon>Anthozoa</taxon>
        <taxon>Hexacorallia</taxon>
        <taxon>Scleractinia</taxon>
        <taxon>Fungiina</taxon>
        <taxon>Poritidae</taxon>
        <taxon>Porites</taxon>
    </lineage>
</organism>
<dbReference type="PROSITE" id="PS50948">
    <property type="entry name" value="PAN"/>
    <property type="match status" value="1"/>
</dbReference>
<dbReference type="Gene3D" id="2.10.25.10">
    <property type="entry name" value="Laminin"/>
    <property type="match status" value="2"/>
</dbReference>
<evidence type="ECO:0000256" key="4">
    <source>
        <dbReference type="ARBA" id="ARBA00022837"/>
    </source>
</evidence>
<dbReference type="PROSITE" id="PS01186">
    <property type="entry name" value="EGF_2"/>
    <property type="match status" value="1"/>
</dbReference>
<protein>
    <submittedName>
        <fullName evidence="11">Uncharacterized protein</fullName>
    </submittedName>
</protein>
<dbReference type="InterPro" id="IPR026823">
    <property type="entry name" value="cEGF"/>
</dbReference>
<dbReference type="InterPro" id="IPR003609">
    <property type="entry name" value="Pan_app"/>
</dbReference>
<dbReference type="InterPro" id="IPR001881">
    <property type="entry name" value="EGF-like_Ca-bd_dom"/>
</dbReference>
<evidence type="ECO:0000256" key="7">
    <source>
        <dbReference type="PROSITE-ProRule" id="PRU00076"/>
    </source>
</evidence>
<dbReference type="Proteomes" id="UP001159427">
    <property type="component" value="Unassembled WGS sequence"/>
</dbReference>
<dbReference type="Pfam" id="PF00024">
    <property type="entry name" value="PAN_1"/>
    <property type="match status" value="1"/>
</dbReference>
<gene>
    <name evidence="11" type="ORF">PEVE_00042760</name>
</gene>
<evidence type="ECO:0000256" key="8">
    <source>
        <dbReference type="SAM" id="SignalP"/>
    </source>
</evidence>
<keyword evidence="5" id="KW-1015">Disulfide bond</keyword>
<comment type="caution">
    <text evidence="7">Lacks conserved residue(s) required for the propagation of feature annotation.</text>
</comment>
<dbReference type="CDD" id="cd00054">
    <property type="entry name" value="EGF_CA"/>
    <property type="match status" value="1"/>
</dbReference>
<dbReference type="SMART" id="SM00181">
    <property type="entry name" value="EGF"/>
    <property type="match status" value="1"/>
</dbReference>
<sequence>MAVITRFLFMISMLDLVHKAVTIEQCNGPRQLPVRDKMLNGHTYKTRWARSGFAECLFVCREEKVCQSFNFVVKESKCEFNNRTKEACRPEDFVSDPDRLYVKLDVSRVPLGSDPELPATSRHEINANEGKRMDDGTYWMLLSGKIVRAFCNMTSQPEDIDECSADPPICTNGRCNNTVASYHCFCHPGFTGNGKTCSDIDECAGNLHDCHVNTYCDNTCGSYKCLPYLNGSTILRNDSRYLEPLTSFLKPVVNSSVRSRFVRCWHACDDKGPTVTIIQVGSFIFGGYSDVSWKNFSSCRNTNSTKAFIYSLMNYNNVSGYAVYNPVKAEIIRWRSNFTSVPVKSCASRGPFFNIDVEITNNAATKRDSRTYCGVNYDLPTGADYGKACKFYAGTYRFTPTDVEVFYETTS</sequence>
<dbReference type="SMART" id="SM00179">
    <property type="entry name" value="EGF_CA"/>
    <property type="match status" value="2"/>
</dbReference>
<evidence type="ECO:0000313" key="12">
    <source>
        <dbReference type="Proteomes" id="UP001159427"/>
    </source>
</evidence>
<keyword evidence="3" id="KW-0677">Repeat</keyword>
<comment type="caution">
    <text evidence="11">The sequence shown here is derived from an EMBL/GenBank/DDBJ whole genome shotgun (WGS) entry which is preliminary data.</text>
</comment>
<evidence type="ECO:0000259" key="10">
    <source>
        <dbReference type="PROSITE" id="PS50948"/>
    </source>
</evidence>
<keyword evidence="12" id="KW-1185">Reference proteome</keyword>
<feature type="chain" id="PRO_5045751956" evidence="8">
    <location>
        <begin position="20"/>
        <end position="411"/>
    </location>
</feature>
<proteinExistence type="predicted"/>
<feature type="domain" description="Apple" evidence="10">
    <location>
        <begin position="26"/>
        <end position="106"/>
    </location>
</feature>
<evidence type="ECO:0000256" key="2">
    <source>
        <dbReference type="ARBA" id="ARBA00022729"/>
    </source>
</evidence>
<dbReference type="PROSITE" id="PS50026">
    <property type="entry name" value="EGF_3"/>
    <property type="match status" value="1"/>
</dbReference>
<accession>A0ABN8LQS7</accession>
<dbReference type="PROSITE" id="PS01187">
    <property type="entry name" value="EGF_CA"/>
    <property type="match status" value="1"/>
</dbReference>
<evidence type="ECO:0000259" key="9">
    <source>
        <dbReference type="PROSITE" id="PS50026"/>
    </source>
</evidence>
<evidence type="ECO:0000313" key="11">
    <source>
        <dbReference type="EMBL" id="CAH3018390.1"/>
    </source>
</evidence>
<evidence type="ECO:0000256" key="3">
    <source>
        <dbReference type="ARBA" id="ARBA00022737"/>
    </source>
</evidence>
<dbReference type="EMBL" id="CALNXI010000085">
    <property type="protein sequence ID" value="CAH3018390.1"/>
    <property type="molecule type" value="Genomic_DNA"/>
</dbReference>
<evidence type="ECO:0000256" key="6">
    <source>
        <dbReference type="ARBA" id="ARBA00023180"/>
    </source>
</evidence>
<dbReference type="Pfam" id="PF12662">
    <property type="entry name" value="cEGF"/>
    <property type="match status" value="1"/>
</dbReference>
<feature type="domain" description="EGF-like" evidence="9">
    <location>
        <begin position="159"/>
        <end position="198"/>
    </location>
</feature>
<dbReference type="InterPro" id="IPR018097">
    <property type="entry name" value="EGF_Ca-bd_CS"/>
</dbReference>
<dbReference type="PANTHER" id="PTHR24039">
    <property type="entry name" value="FIBRILLIN-RELATED"/>
    <property type="match status" value="1"/>
</dbReference>
<keyword evidence="1 7" id="KW-0245">EGF-like domain</keyword>
<dbReference type="InterPro" id="IPR000152">
    <property type="entry name" value="EGF-type_Asp/Asn_hydroxyl_site"/>
</dbReference>
<keyword evidence="6" id="KW-0325">Glycoprotein</keyword>
<dbReference type="SUPFAM" id="SSF57196">
    <property type="entry name" value="EGF/Laminin"/>
    <property type="match status" value="1"/>
</dbReference>
<dbReference type="PANTHER" id="PTHR24039:SF28">
    <property type="entry name" value="EGF-LIKE DOMAIN-CONTAINING PROTEIN"/>
    <property type="match status" value="1"/>
</dbReference>
<keyword evidence="4" id="KW-0106">Calcium</keyword>
<dbReference type="Pfam" id="PF07534">
    <property type="entry name" value="TLD"/>
    <property type="match status" value="1"/>
</dbReference>
<dbReference type="InterPro" id="IPR000742">
    <property type="entry name" value="EGF"/>
</dbReference>
<evidence type="ECO:0000256" key="1">
    <source>
        <dbReference type="ARBA" id="ARBA00022536"/>
    </source>
</evidence>
<keyword evidence="2 8" id="KW-0732">Signal</keyword>
<dbReference type="PROSITE" id="PS00010">
    <property type="entry name" value="ASX_HYDROXYL"/>
    <property type="match status" value="1"/>
</dbReference>
<name>A0ABN8LQS7_9CNID</name>
<feature type="signal peptide" evidence="8">
    <location>
        <begin position="1"/>
        <end position="19"/>
    </location>
</feature>
<reference evidence="11 12" key="1">
    <citation type="submission" date="2022-05" db="EMBL/GenBank/DDBJ databases">
        <authorList>
            <consortium name="Genoscope - CEA"/>
            <person name="William W."/>
        </authorList>
    </citation>
    <scope>NUCLEOTIDE SEQUENCE [LARGE SCALE GENOMIC DNA]</scope>
</reference>
<evidence type="ECO:0000256" key="5">
    <source>
        <dbReference type="ARBA" id="ARBA00023157"/>
    </source>
</evidence>
<dbReference type="InterPro" id="IPR006571">
    <property type="entry name" value="TLDc_dom"/>
</dbReference>